<keyword evidence="5" id="KW-0442">Lipid degradation</keyword>
<evidence type="ECO:0000256" key="3">
    <source>
        <dbReference type="ARBA" id="ARBA00012027"/>
    </source>
</evidence>
<dbReference type="PANTHER" id="PTHR43856:SF1">
    <property type="entry name" value="MITOCHONDRIAL CARDIOLIPIN HYDROLASE"/>
    <property type="match status" value="1"/>
</dbReference>
<feature type="domain" description="Phospholipase D-like" evidence="9">
    <location>
        <begin position="296"/>
        <end position="423"/>
    </location>
</feature>
<dbReference type="Gene3D" id="3.30.870.10">
    <property type="entry name" value="Endonuclease Chain A"/>
    <property type="match status" value="2"/>
</dbReference>
<sequence length="467" mass="51262">MRRPLAATVLATSLVLLAGLLGALPTSATAAENTGTTSATSTSTRSSAVAGAPAAKPKPAPLKYTPPQGVRVNNPLGDREARRRIIGHLIRTVQSVPGREKIRIASWNVRSDDLVDALIAAHRRGVSVRVVMDRLNANKDNVNEGVNRMQAVFKTKEANRKASMKSDVRKCVSSCRSRSGIAHTKFFLFSKAGKAKDVVIYGSNNATDLAAHGQWNDVFTITGKPNIYAEFDHVFNQMRRDKPVKQPYVSYQHGKYTSYFYPHRGAGTEADPLLRDLNDIVCAGATGGTGTNGYTKIRIAQTSMHGDRGKAIAERLRTMWQRGCDIKIVYAVFGNNVLKILRNTSRGPVPMRHIAQDFNLDGVYDRYLHMKYMAVSGRYQGATDAEVTWNGSANWTGVALASDEIVMRIFDAGVRRTYADWVDYLYANPPRYSSSPKVQERLAAQASLARRSLIARGGNPYAGIQVN</sequence>
<comment type="catalytic activity">
    <reaction evidence="1">
        <text>a 1,2-diacyl-sn-glycero-3-phosphocholine + H2O = a 1,2-diacyl-sn-glycero-3-phosphate + choline + H(+)</text>
        <dbReference type="Rhea" id="RHEA:14445"/>
        <dbReference type="ChEBI" id="CHEBI:15354"/>
        <dbReference type="ChEBI" id="CHEBI:15377"/>
        <dbReference type="ChEBI" id="CHEBI:15378"/>
        <dbReference type="ChEBI" id="CHEBI:57643"/>
        <dbReference type="ChEBI" id="CHEBI:58608"/>
        <dbReference type="EC" id="3.1.4.4"/>
    </reaction>
</comment>
<dbReference type="InterPro" id="IPR051406">
    <property type="entry name" value="PLD_domain"/>
</dbReference>
<gene>
    <name evidence="10" type="ORF">GGQ22_08410</name>
</gene>
<dbReference type="EMBL" id="WLCI01000008">
    <property type="protein sequence ID" value="MTB95109.1"/>
    <property type="molecule type" value="Genomic_DNA"/>
</dbReference>
<feature type="signal peptide" evidence="8">
    <location>
        <begin position="1"/>
        <end position="30"/>
    </location>
</feature>
<dbReference type="SUPFAM" id="SSF56024">
    <property type="entry name" value="Phospholipase D/nuclease"/>
    <property type="match status" value="2"/>
</dbReference>
<accession>A0A6I3J8T6</accession>
<keyword evidence="4" id="KW-0378">Hydrolase</keyword>
<feature type="compositionally biased region" description="Low complexity" evidence="7">
    <location>
        <begin position="30"/>
        <end position="67"/>
    </location>
</feature>
<keyword evidence="11" id="KW-1185">Reference proteome</keyword>
<evidence type="ECO:0000259" key="9">
    <source>
        <dbReference type="Pfam" id="PF13091"/>
    </source>
</evidence>
<organism evidence="10 11">
    <name type="scientific">Nocardioides marmotae</name>
    <dbReference type="NCBI Taxonomy" id="2663857"/>
    <lineage>
        <taxon>Bacteria</taxon>
        <taxon>Bacillati</taxon>
        <taxon>Actinomycetota</taxon>
        <taxon>Actinomycetes</taxon>
        <taxon>Propionibacteriales</taxon>
        <taxon>Nocardioidaceae</taxon>
        <taxon>Nocardioides</taxon>
    </lineage>
</organism>
<feature type="domain" description="Phospholipase D-like" evidence="9">
    <location>
        <begin position="99"/>
        <end position="238"/>
    </location>
</feature>
<evidence type="ECO:0000256" key="2">
    <source>
        <dbReference type="ARBA" id="ARBA00008664"/>
    </source>
</evidence>
<comment type="similarity">
    <text evidence="2">Belongs to the phospholipase D family.</text>
</comment>
<evidence type="ECO:0000256" key="1">
    <source>
        <dbReference type="ARBA" id="ARBA00000798"/>
    </source>
</evidence>
<protein>
    <recommendedName>
        <fullName evidence="3">phospholipase D</fullName>
        <ecNumber evidence="3">3.1.4.4</ecNumber>
    </recommendedName>
</protein>
<reference evidence="10 11" key="1">
    <citation type="submission" date="2019-10" db="EMBL/GenBank/DDBJ databases">
        <title>Nocardioides novel species isolated from the excrement of Marmot.</title>
        <authorList>
            <person name="Zhang G."/>
        </authorList>
    </citation>
    <scope>NUCLEOTIDE SEQUENCE [LARGE SCALE GENOMIC DNA]</scope>
    <source>
        <strain evidence="11">zg-579</strain>
    </source>
</reference>
<evidence type="ECO:0000313" key="10">
    <source>
        <dbReference type="EMBL" id="MTB95109.1"/>
    </source>
</evidence>
<evidence type="ECO:0000256" key="5">
    <source>
        <dbReference type="ARBA" id="ARBA00022963"/>
    </source>
</evidence>
<name>A0A6I3J8T6_9ACTN</name>
<dbReference type="Proteomes" id="UP000433406">
    <property type="component" value="Unassembled WGS sequence"/>
</dbReference>
<evidence type="ECO:0000313" key="11">
    <source>
        <dbReference type="Proteomes" id="UP000433406"/>
    </source>
</evidence>
<keyword evidence="8" id="KW-0732">Signal</keyword>
<keyword evidence="6" id="KW-0443">Lipid metabolism</keyword>
<dbReference type="InterPro" id="IPR025202">
    <property type="entry name" value="PLD-like_dom"/>
</dbReference>
<dbReference type="GO" id="GO:0016042">
    <property type="term" value="P:lipid catabolic process"/>
    <property type="evidence" value="ECO:0007669"/>
    <property type="project" value="UniProtKB-KW"/>
</dbReference>
<dbReference type="GO" id="GO:0016891">
    <property type="term" value="F:RNA endonuclease activity producing 5'-phosphomonoesters, hydrolytic mechanism"/>
    <property type="evidence" value="ECO:0007669"/>
    <property type="project" value="TreeGrafter"/>
</dbReference>
<dbReference type="RefSeq" id="WP_154614792.1">
    <property type="nucleotide sequence ID" value="NZ_CP053660.1"/>
</dbReference>
<dbReference type="Pfam" id="PF13091">
    <property type="entry name" value="PLDc_2"/>
    <property type="match status" value="2"/>
</dbReference>
<feature type="chain" id="PRO_5035202356" description="phospholipase D" evidence="8">
    <location>
        <begin position="31"/>
        <end position="467"/>
    </location>
</feature>
<proteinExistence type="inferred from homology"/>
<dbReference type="EC" id="3.1.4.4" evidence="3"/>
<evidence type="ECO:0000256" key="6">
    <source>
        <dbReference type="ARBA" id="ARBA00023098"/>
    </source>
</evidence>
<feature type="region of interest" description="Disordered" evidence="7">
    <location>
        <begin position="30"/>
        <end position="75"/>
    </location>
</feature>
<evidence type="ECO:0000256" key="7">
    <source>
        <dbReference type="SAM" id="MobiDB-lite"/>
    </source>
</evidence>
<evidence type="ECO:0000256" key="4">
    <source>
        <dbReference type="ARBA" id="ARBA00022801"/>
    </source>
</evidence>
<dbReference type="AlphaFoldDB" id="A0A6I3J8T6"/>
<dbReference type="PANTHER" id="PTHR43856">
    <property type="entry name" value="CARDIOLIPIN HYDROLASE"/>
    <property type="match status" value="1"/>
</dbReference>
<comment type="caution">
    <text evidence="10">The sequence shown here is derived from an EMBL/GenBank/DDBJ whole genome shotgun (WGS) entry which is preliminary data.</text>
</comment>
<evidence type="ECO:0000256" key="8">
    <source>
        <dbReference type="SAM" id="SignalP"/>
    </source>
</evidence>
<dbReference type="GO" id="GO:0004630">
    <property type="term" value="F:phospholipase D activity"/>
    <property type="evidence" value="ECO:0007669"/>
    <property type="project" value="UniProtKB-EC"/>
</dbReference>